<evidence type="ECO:0000313" key="1">
    <source>
        <dbReference type="EMBL" id="AFH61140.1"/>
    </source>
</evidence>
<dbReference type="KEGG" id="pmw:B2K_10470"/>
<gene>
    <name evidence="1" type="ORF">B2K_10470</name>
</gene>
<accession>I0BFJ3</accession>
<dbReference type="HOGENOM" id="CLU_3255092_0_0_9"/>
<dbReference type="AlphaFoldDB" id="I0BFJ3"/>
<dbReference type="RefSeq" id="WP_014650213.1">
    <property type="nucleotide sequence ID" value="NC_017672.3"/>
</dbReference>
<dbReference type="EMBL" id="CP003422">
    <property type="protein sequence ID" value="AFH61140.1"/>
    <property type="molecule type" value="Genomic_DNA"/>
</dbReference>
<dbReference type="Proteomes" id="UP000007392">
    <property type="component" value="Chromosome"/>
</dbReference>
<dbReference type="PATRIC" id="fig|997761.3.peg.2032"/>
<sequence>MIRDRGRIKWAGFYMPEQKKMLAKMYESHNDIKQPVLDEQRF</sequence>
<evidence type="ECO:0000313" key="2">
    <source>
        <dbReference type="Proteomes" id="UP000007392"/>
    </source>
</evidence>
<protein>
    <submittedName>
        <fullName evidence="1">Uncharacterized protein</fullName>
    </submittedName>
</protein>
<organism evidence="1 2">
    <name type="scientific">Paenibacillus mucilaginosus K02</name>
    <dbReference type="NCBI Taxonomy" id="997761"/>
    <lineage>
        <taxon>Bacteria</taxon>
        <taxon>Bacillati</taxon>
        <taxon>Bacillota</taxon>
        <taxon>Bacilli</taxon>
        <taxon>Bacillales</taxon>
        <taxon>Paenibacillaceae</taxon>
        <taxon>Paenibacillus</taxon>
    </lineage>
</organism>
<name>I0BFJ3_9BACL</name>
<reference evidence="1 2" key="1">
    <citation type="submission" date="2013-06" db="EMBL/GenBank/DDBJ databases">
        <title>Complete genome sequence of Paenibacillus mucilaginosus K02.</title>
        <authorList>
            <person name="Xiao B."/>
            <person name="Sun L."/>
            <person name="Xiao L."/>
            <person name="Lian B."/>
        </authorList>
    </citation>
    <scope>NUCLEOTIDE SEQUENCE [LARGE SCALE GENOMIC DNA]</scope>
    <source>
        <strain evidence="1 2">K02</strain>
    </source>
</reference>
<proteinExistence type="predicted"/>